<dbReference type="SUPFAM" id="SSF52833">
    <property type="entry name" value="Thioredoxin-like"/>
    <property type="match status" value="1"/>
</dbReference>
<evidence type="ECO:0000313" key="12">
    <source>
        <dbReference type="Proteomes" id="UP000256599"/>
    </source>
</evidence>
<dbReference type="PRINTS" id="PR00421">
    <property type="entry name" value="THIOREDOXIN"/>
</dbReference>
<keyword evidence="5 9" id="KW-0676">Redox-active center</keyword>
<dbReference type="GO" id="GO:0045454">
    <property type="term" value="P:cell redox homeostasis"/>
    <property type="evidence" value="ECO:0007669"/>
    <property type="project" value="TreeGrafter"/>
</dbReference>
<evidence type="ECO:0000259" key="10">
    <source>
        <dbReference type="PROSITE" id="PS51352"/>
    </source>
</evidence>
<evidence type="ECO:0000256" key="9">
    <source>
        <dbReference type="PIRSR" id="PIRSR000077-4"/>
    </source>
</evidence>
<feature type="active site" description="Nucleophile" evidence="8">
    <location>
        <position position="31"/>
    </location>
</feature>
<feature type="site" description="Contributes to redox potential value" evidence="8">
    <location>
        <position position="32"/>
    </location>
</feature>
<feature type="site" description="Contributes to redox potential value" evidence="8">
    <location>
        <position position="33"/>
    </location>
</feature>
<evidence type="ECO:0000256" key="7">
    <source>
        <dbReference type="PIRNR" id="PIRNR000077"/>
    </source>
</evidence>
<dbReference type="InterPro" id="IPR036249">
    <property type="entry name" value="Thioredoxin-like_sf"/>
</dbReference>
<feature type="disulfide bond" description="Redox-active" evidence="9">
    <location>
        <begin position="31"/>
        <end position="34"/>
    </location>
</feature>
<comment type="similarity">
    <text evidence="1 7">Belongs to the thioredoxin family.</text>
</comment>
<evidence type="ECO:0000256" key="6">
    <source>
        <dbReference type="NCBIfam" id="TIGR01068"/>
    </source>
</evidence>
<dbReference type="GO" id="GO:0005829">
    <property type="term" value="C:cytosol"/>
    <property type="evidence" value="ECO:0007669"/>
    <property type="project" value="TreeGrafter"/>
</dbReference>
<dbReference type="AlphaFoldDB" id="A0A3D8I6X0"/>
<feature type="site" description="Deprotonates C-terminal active site Cys" evidence="8">
    <location>
        <position position="25"/>
    </location>
</feature>
<evidence type="ECO:0000313" key="11">
    <source>
        <dbReference type="EMBL" id="RDU60725.1"/>
    </source>
</evidence>
<dbReference type="PANTHER" id="PTHR45663">
    <property type="entry name" value="GEO12009P1"/>
    <property type="match status" value="1"/>
</dbReference>
<accession>A0A3D8I6X0</accession>
<evidence type="ECO:0000256" key="3">
    <source>
        <dbReference type="ARBA" id="ARBA00022982"/>
    </source>
</evidence>
<dbReference type="Gene3D" id="3.40.30.10">
    <property type="entry name" value="Glutaredoxin"/>
    <property type="match status" value="1"/>
</dbReference>
<feature type="domain" description="Thioredoxin" evidence="10">
    <location>
        <begin position="1"/>
        <end position="106"/>
    </location>
</feature>
<dbReference type="InterPro" id="IPR013766">
    <property type="entry name" value="Thioredoxin_domain"/>
</dbReference>
<dbReference type="PIRSF" id="PIRSF000077">
    <property type="entry name" value="Thioredoxin"/>
    <property type="match status" value="1"/>
</dbReference>
<dbReference type="Proteomes" id="UP000256599">
    <property type="component" value="Unassembled WGS sequence"/>
</dbReference>
<dbReference type="FunFam" id="3.40.30.10:FF:000001">
    <property type="entry name" value="Thioredoxin"/>
    <property type="match status" value="1"/>
</dbReference>
<dbReference type="OrthoDB" id="9790390at2"/>
<feature type="active site" description="Nucleophile" evidence="8">
    <location>
        <position position="34"/>
    </location>
</feature>
<keyword evidence="4 9" id="KW-1015">Disulfide bond</keyword>
<keyword evidence="3" id="KW-0249">Electron transport</keyword>
<proteinExistence type="inferred from homology"/>
<dbReference type="InterPro" id="IPR005746">
    <property type="entry name" value="Thioredoxin"/>
</dbReference>
<comment type="caution">
    <text evidence="11">The sequence shown here is derived from an EMBL/GenBank/DDBJ whole genome shotgun (WGS) entry which is preliminary data.</text>
</comment>
<evidence type="ECO:0000256" key="1">
    <source>
        <dbReference type="ARBA" id="ARBA00008987"/>
    </source>
</evidence>
<dbReference type="EMBL" id="NXLR01000002">
    <property type="protein sequence ID" value="RDU60725.1"/>
    <property type="molecule type" value="Genomic_DNA"/>
</dbReference>
<evidence type="ECO:0000256" key="5">
    <source>
        <dbReference type="ARBA" id="ARBA00023284"/>
    </source>
</evidence>
<dbReference type="Pfam" id="PF00085">
    <property type="entry name" value="Thioredoxin"/>
    <property type="match status" value="1"/>
</dbReference>
<keyword evidence="12" id="KW-1185">Reference proteome</keyword>
<dbReference type="CDD" id="cd02947">
    <property type="entry name" value="TRX_family"/>
    <property type="match status" value="1"/>
</dbReference>
<evidence type="ECO:0000256" key="8">
    <source>
        <dbReference type="PIRSR" id="PIRSR000077-1"/>
    </source>
</evidence>
<dbReference type="PANTHER" id="PTHR45663:SF11">
    <property type="entry name" value="GEO12009P1"/>
    <property type="match status" value="1"/>
</dbReference>
<evidence type="ECO:0000256" key="4">
    <source>
        <dbReference type="ARBA" id="ARBA00023157"/>
    </source>
</evidence>
<sequence>MAGYIELSNNNFDTEVNANGVALVDFWAPWCNPCKMLAPVIDKLAQDYEGKAKICKVNVDDEAELSKRFGIRNIPTILLFKDGEVKDQVTGALPEQAIREKLDALL</sequence>
<dbReference type="GO" id="GO:0015035">
    <property type="term" value="F:protein-disulfide reductase activity"/>
    <property type="evidence" value="ECO:0007669"/>
    <property type="project" value="UniProtKB-UniRule"/>
</dbReference>
<dbReference type="RefSeq" id="WP_104699449.1">
    <property type="nucleotide sequence ID" value="NZ_FZPP01000006.1"/>
</dbReference>
<evidence type="ECO:0000256" key="2">
    <source>
        <dbReference type="ARBA" id="ARBA00022448"/>
    </source>
</evidence>
<protein>
    <recommendedName>
        <fullName evidence="6 7">Thioredoxin</fullName>
    </recommendedName>
</protein>
<keyword evidence="2" id="KW-0813">Transport</keyword>
<dbReference type="NCBIfam" id="TIGR01068">
    <property type="entry name" value="thioredoxin"/>
    <property type="match status" value="1"/>
</dbReference>
<organism evidence="11 12">
    <name type="scientific">Helicobacter marmotae</name>
    <dbReference type="NCBI Taxonomy" id="152490"/>
    <lineage>
        <taxon>Bacteria</taxon>
        <taxon>Pseudomonadati</taxon>
        <taxon>Campylobacterota</taxon>
        <taxon>Epsilonproteobacteria</taxon>
        <taxon>Campylobacterales</taxon>
        <taxon>Helicobacteraceae</taxon>
        <taxon>Helicobacter</taxon>
    </lineage>
</organism>
<dbReference type="PROSITE" id="PS51352">
    <property type="entry name" value="THIOREDOXIN_2"/>
    <property type="match status" value="1"/>
</dbReference>
<name>A0A3D8I6X0_9HELI</name>
<gene>
    <name evidence="11" type="primary">trxA</name>
    <name evidence="11" type="ORF">CQA63_01765</name>
</gene>
<reference evidence="11 12" key="1">
    <citation type="submission" date="2018-04" db="EMBL/GenBank/DDBJ databases">
        <title>Novel Campyloabacter and Helicobacter Species and Strains.</title>
        <authorList>
            <person name="Mannion A.J."/>
            <person name="Shen Z."/>
            <person name="Fox J.G."/>
        </authorList>
    </citation>
    <scope>NUCLEOTIDE SEQUENCE [LARGE SCALE GENOMIC DNA]</scope>
    <source>
        <strain evidence="11 12">MIT 98-6070</strain>
    </source>
</reference>